<gene>
    <name evidence="1" type="ORF">Edafosvirus19_7</name>
</gene>
<dbReference type="InterPro" id="IPR014903">
    <property type="entry name" value="DUF1796"/>
</dbReference>
<organism evidence="1">
    <name type="scientific">Edafosvirus sp</name>
    <dbReference type="NCBI Taxonomy" id="2487765"/>
    <lineage>
        <taxon>Viruses</taxon>
        <taxon>Varidnaviria</taxon>
        <taxon>Bamfordvirae</taxon>
        <taxon>Nucleocytoviricota</taxon>
        <taxon>Megaviricetes</taxon>
        <taxon>Imitervirales</taxon>
        <taxon>Mimiviridae</taxon>
        <taxon>Klosneuvirinae</taxon>
    </lineage>
</organism>
<dbReference type="EMBL" id="MK072084">
    <property type="protein sequence ID" value="AYV78580.1"/>
    <property type="molecule type" value="Genomic_DNA"/>
</dbReference>
<dbReference type="Pfam" id="PF08795">
    <property type="entry name" value="DUF1796"/>
    <property type="match status" value="1"/>
</dbReference>
<accession>A0A3G4ZUJ1</accession>
<proteinExistence type="predicted"/>
<evidence type="ECO:0000313" key="1">
    <source>
        <dbReference type="EMBL" id="AYV78580.1"/>
    </source>
</evidence>
<protein>
    <submittedName>
        <fullName evidence="1">Putative papain-like cysteine peptidase</fullName>
    </submittedName>
</protein>
<sequence>MTNPIIPLGSTCGIAYLLQTNKLRTCAYPFDWIRTDSLQDIISCLENDFIDFLKVTKVSESDKFPFLQSDEFPTVNDNTDNTDIMVNKYGMKFYHDFKKDNIADVAEKYARRIEKFIRTICESKEIIFIRDELKMKSLSIPLIEKFISLIKSKYNSGIIIKFYVIYHNPKNKKIDVPENDNIIIINDVLPFVDWKRPNIDLSFLNCSIKK</sequence>
<name>A0A3G4ZUJ1_9VIRU</name>
<reference evidence="1" key="1">
    <citation type="submission" date="2018-10" db="EMBL/GenBank/DDBJ databases">
        <title>Hidden diversity of soil giant viruses.</title>
        <authorList>
            <person name="Schulz F."/>
            <person name="Alteio L."/>
            <person name="Goudeau D."/>
            <person name="Ryan E.M."/>
            <person name="Malmstrom R.R."/>
            <person name="Blanchard J."/>
            <person name="Woyke T."/>
        </authorList>
    </citation>
    <scope>NUCLEOTIDE SEQUENCE</scope>
    <source>
        <strain evidence="1">EDV1</strain>
    </source>
</reference>